<protein>
    <submittedName>
        <fullName evidence="3">Uncharacterized protein</fullName>
    </submittedName>
</protein>
<keyword evidence="2" id="KW-0472">Membrane</keyword>
<name>A0A6B1G3I6_9CHLR</name>
<feature type="transmembrane region" description="Helical" evidence="2">
    <location>
        <begin position="41"/>
        <end position="58"/>
    </location>
</feature>
<evidence type="ECO:0000256" key="1">
    <source>
        <dbReference type="SAM" id="MobiDB-lite"/>
    </source>
</evidence>
<gene>
    <name evidence="3" type="ORF">F4148_13115</name>
</gene>
<keyword evidence="2" id="KW-0812">Transmembrane</keyword>
<evidence type="ECO:0000256" key="2">
    <source>
        <dbReference type="SAM" id="Phobius"/>
    </source>
</evidence>
<organism evidence="3">
    <name type="scientific">Caldilineaceae bacterium SB0675_bin_29</name>
    <dbReference type="NCBI Taxonomy" id="2605266"/>
    <lineage>
        <taxon>Bacteria</taxon>
        <taxon>Bacillati</taxon>
        <taxon>Chloroflexota</taxon>
        <taxon>Caldilineae</taxon>
        <taxon>Caldilineales</taxon>
        <taxon>Caldilineaceae</taxon>
    </lineage>
</organism>
<evidence type="ECO:0000313" key="3">
    <source>
        <dbReference type="EMBL" id="MYH62641.1"/>
    </source>
</evidence>
<accession>A0A6B1G3I6</accession>
<feature type="region of interest" description="Disordered" evidence="1">
    <location>
        <begin position="220"/>
        <end position="253"/>
    </location>
</feature>
<dbReference type="EMBL" id="VYDA01000471">
    <property type="protein sequence ID" value="MYH62641.1"/>
    <property type="molecule type" value="Genomic_DNA"/>
</dbReference>
<reference evidence="3" key="1">
    <citation type="submission" date="2019-09" db="EMBL/GenBank/DDBJ databases">
        <title>Characterisation of the sponge microbiome using genome-centric metagenomics.</title>
        <authorList>
            <person name="Engelberts J.P."/>
            <person name="Robbins S.J."/>
            <person name="De Goeij J.M."/>
            <person name="Aranda M."/>
            <person name="Bell S.C."/>
            <person name="Webster N.S."/>
        </authorList>
    </citation>
    <scope>NUCLEOTIDE SEQUENCE</scope>
    <source>
        <strain evidence="3">SB0675_bin_29</strain>
    </source>
</reference>
<proteinExistence type="predicted"/>
<comment type="caution">
    <text evidence="3">The sequence shown here is derived from an EMBL/GenBank/DDBJ whole genome shotgun (WGS) entry which is preliminary data.</text>
</comment>
<feature type="transmembrane region" description="Helical" evidence="2">
    <location>
        <begin position="12"/>
        <end position="35"/>
    </location>
</feature>
<sequence length="253" mass="29188">MSRLLYHLDRMMLAGTPAVRWIDGLLLVIGAMAGFGFVPGRFLTTGICLVLFVSFIWLRRHWRSRDYVQFRELATPSVTPQPLAPKDSVPIHASGYFTVEEKSERFAWLQGYFRTFATREHAVICLVQPKRFLLAEWPEKDVGMWYVFFFPKSVRSVRYGMVRFGSTTQTCLAIEHEILIPKRGRFSRERTVQETVLLASPTEEDTLRILADLLHDREAKEEKDIAPKQPNPQPDPAHNGQVKIPMGETRRLD</sequence>
<keyword evidence="2" id="KW-1133">Transmembrane helix</keyword>
<dbReference type="AlphaFoldDB" id="A0A6B1G3I6"/>